<dbReference type="GO" id="GO:0008115">
    <property type="term" value="F:sarcosine oxidase activity"/>
    <property type="evidence" value="ECO:0007669"/>
    <property type="project" value="InterPro"/>
</dbReference>
<dbReference type="EMBL" id="CP049056">
    <property type="protein sequence ID" value="QIE56247.1"/>
    <property type="molecule type" value="Genomic_DNA"/>
</dbReference>
<keyword evidence="2" id="KW-1185">Reference proteome</keyword>
<dbReference type="Proteomes" id="UP000503336">
    <property type="component" value="Chromosome"/>
</dbReference>
<accession>A0A7L5C0G8</accession>
<dbReference type="Gene3D" id="3.30.2270.10">
    <property type="entry name" value="Folate-binding superfamily"/>
    <property type="match status" value="1"/>
</dbReference>
<dbReference type="RefSeq" id="WP_165099235.1">
    <property type="nucleotide sequence ID" value="NZ_CP049056.1"/>
</dbReference>
<evidence type="ECO:0000313" key="2">
    <source>
        <dbReference type="Proteomes" id="UP000503336"/>
    </source>
</evidence>
<sequence length="85" mass="9736">MRIDCPFCGPRMGEEFVYLGDAAMLERPEDGATVDYVFLRDNPTGRHRELWRHEGGCGSWLVVERNVSTHEIYSVRLVDEARHAG</sequence>
<protein>
    <submittedName>
        <fullName evidence="1">Sarcosine oxidase subunit delta</fullName>
    </submittedName>
</protein>
<dbReference type="InterPro" id="IPR038561">
    <property type="entry name" value="SoxD_sf"/>
</dbReference>
<evidence type="ECO:0000313" key="1">
    <source>
        <dbReference type="EMBL" id="QIE56247.1"/>
    </source>
</evidence>
<dbReference type="GO" id="GO:0046653">
    <property type="term" value="P:tetrahydrofolate metabolic process"/>
    <property type="evidence" value="ECO:0007669"/>
    <property type="project" value="InterPro"/>
</dbReference>
<name>A0A7L5C0G8_9RHOB</name>
<gene>
    <name evidence="1" type="ORF">G5B40_12720</name>
</gene>
<dbReference type="AlphaFoldDB" id="A0A7L5C0G8"/>
<proteinExistence type="predicted"/>
<dbReference type="InterPro" id="IPR006279">
    <property type="entry name" value="SoxD"/>
</dbReference>
<dbReference type="KEGG" id="hdh:G5B40_12720"/>
<reference evidence="1 2" key="1">
    <citation type="submission" date="2020-02" db="EMBL/GenBank/DDBJ databases">
        <title>complete genome sequence of Rhodobacteraceae bacterium.</title>
        <authorList>
            <person name="Park J."/>
            <person name="Kim Y.-S."/>
            <person name="Kim K.-H."/>
        </authorList>
    </citation>
    <scope>NUCLEOTIDE SEQUENCE [LARGE SCALE GENOMIC DNA]</scope>
    <source>
        <strain evidence="1 2">RR4-56</strain>
    </source>
</reference>
<dbReference type="Pfam" id="PF04267">
    <property type="entry name" value="SoxD"/>
    <property type="match status" value="1"/>
</dbReference>
<organism evidence="1 2">
    <name type="scientific">Pikeienuella piscinae</name>
    <dbReference type="NCBI Taxonomy" id="2748098"/>
    <lineage>
        <taxon>Bacteria</taxon>
        <taxon>Pseudomonadati</taxon>
        <taxon>Pseudomonadota</taxon>
        <taxon>Alphaproteobacteria</taxon>
        <taxon>Rhodobacterales</taxon>
        <taxon>Paracoccaceae</taxon>
        <taxon>Pikeienuella</taxon>
    </lineage>
</organism>